<organism evidence="14 15">
    <name type="scientific">Anthoscopus minutus</name>
    <name type="common">Southern penduline-tit</name>
    <dbReference type="NCBI Taxonomy" id="156561"/>
    <lineage>
        <taxon>Eukaryota</taxon>
        <taxon>Metazoa</taxon>
        <taxon>Chordata</taxon>
        <taxon>Craniata</taxon>
        <taxon>Vertebrata</taxon>
        <taxon>Euteleostomi</taxon>
        <taxon>Archelosauria</taxon>
        <taxon>Archosauria</taxon>
        <taxon>Dinosauria</taxon>
        <taxon>Saurischia</taxon>
        <taxon>Theropoda</taxon>
        <taxon>Coelurosauria</taxon>
        <taxon>Aves</taxon>
        <taxon>Neognathae</taxon>
        <taxon>Neoaves</taxon>
        <taxon>Telluraves</taxon>
        <taxon>Australaves</taxon>
        <taxon>Passeriformes</taxon>
        <taxon>Paridae</taxon>
        <taxon>Anthoscopus</taxon>
    </lineage>
</organism>
<dbReference type="GO" id="GO:0141100">
    <property type="term" value="F:tRNA (guanine(18)-2'-O)-methyltransferase activity"/>
    <property type="evidence" value="ECO:0007669"/>
    <property type="project" value="UniProtKB-EC"/>
</dbReference>
<keyword evidence="6" id="KW-0694">RNA-binding</keyword>
<dbReference type="CDD" id="cd18091">
    <property type="entry name" value="SpoU-like_TRM3-like"/>
    <property type="match status" value="1"/>
</dbReference>
<dbReference type="Gene3D" id="3.40.1280.10">
    <property type="match status" value="1"/>
</dbReference>
<comment type="subunit">
    <text evidence="2">Monomer and homodimer.</text>
</comment>
<evidence type="ECO:0000256" key="5">
    <source>
        <dbReference type="ARBA" id="ARBA00022691"/>
    </source>
</evidence>
<evidence type="ECO:0000256" key="2">
    <source>
        <dbReference type="ARBA" id="ARBA00011407"/>
    </source>
</evidence>
<dbReference type="AlphaFoldDB" id="A0A7L2DUP6"/>
<evidence type="ECO:0000256" key="12">
    <source>
        <dbReference type="ARBA" id="ARBA00093656"/>
    </source>
</evidence>
<evidence type="ECO:0000313" key="15">
    <source>
        <dbReference type="Proteomes" id="UP000554720"/>
    </source>
</evidence>
<evidence type="ECO:0000256" key="8">
    <source>
        <dbReference type="ARBA" id="ARBA00093266"/>
    </source>
</evidence>
<evidence type="ECO:0000256" key="4">
    <source>
        <dbReference type="ARBA" id="ARBA00022679"/>
    </source>
</evidence>
<evidence type="ECO:0000256" key="3">
    <source>
        <dbReference type="ARBA" id="ARBA00022603"/>
    </source>
</evidence>
<sequence length="219" mass="24647">TGSHSAEADSQTEWTDVQKKIIPWKNSTRSLDLETAFQDRAAKLGKSNSRLIVVASLIDKPTNLGGKADCTFSIFYFRPWSTNEIFGASALVVGSLHYIQDKQFQHLSVSAEQWLPLVEVKPSQLVDYLQQKKTEGYTIIGVEQTAKSLDLTEYCFPEKSLLLLGNEHEGIPANLIHHLDVCVEIPQQGIIRSLNVHVSGALLIWEYTRQQVIKQKQQQ</sequence>
<comment type="similarity">
    <text evidence="1">Belongs to the class IV-like SAM-binding methyltransferase superfamily. RNA methyltransferase TrmH family.</text>
</comment>
<keyword evidence="4 14" id="KW-0808">Transferase</keyword>
<dbReference type="Proteomes" id="UP000554720">
    <property type="component" value="Unassembled WGS sequence"/>
</dbReference>
<dbReference type="InterPro" id="IPR045330">
    <property type="entry name" value="TRM3/TARBP1"/>
</dbReference>
<protein>
    <recommendedName>
        <fullName evidence="11">tRNA (guanosine(18)-2'-O)-methyltransferase TARBP1</fullName>
        <ecNumber evidence="10">2.1.1.34</ecNumber>
    </recommendedName>
    <alternativeName>
        <fullName evidence="12">TAR RNA-binding protein 1</fullName>
    </alternativeName>
</protein>
<evidence type="ECO:0000256" key="7">
    <source>
        <dbReference type="ARBA" id="ARBA00022990"/>
    </source>
</evidence>
<evidence type="ECO:0000259" key="13">
    <source>
        <dbReference type="Pfam" id="PF00588"/>
    </source>
</evidence>
<dbReference type="InterPro" id="IPR001537">
    <property type="entry name" value="SpoU_MeTrfase"/>
</dbReference>
<dbReference type="EMBL" id="VWYI01005041">
    <property type="protein sequence ID" value="NXQ52842.1"/>
    <property type="molecule type" value="Genomic_DNA"/>
</dbReference>
<keyword evidence="3 14" id="KW-0489">Methyltransferase</keyword>
<dbReference type="PANTHER" id="PTHR12029:SF11">
    <property type="entry name" value="METHYLTRANSFERASE TARBP1-RELATED"/>
    <property type="match status" value="1"/>
</dbReference>
<evidence type="ECO:0000256" key="9">
    <source>
        <dbReference type="ARBA" id="ARBA00093361"/>
    </source>
</evidence>
<accession>A0A7L2DUP6</accession>
<dbReference type="FunFam" id="3.40.1280.10:FF:000010">
    <property type="entry name" value="probable methyltransferase TARBP1"/>
    <property type="match status" value="1"/>
</dbReference>
<evidence type="ECO:0000313" key="14">
    <source>
        <dbReference type="EMBL" id="NXQ52842.1"/>
    </source>
</evidence>
<gene>
    <name evidence="14" type="primary">Tarbp1_0</name>
    <name evidence="14" type="ORF">ANTMIN_R15171</name>
</gene>
<dbReference type="Pfam" id="PF00588">
    <property type="entry name" value="SpoU_methylase"/>
    <property type="match status" value="1"/>
</dbReference>
<dbReference type="InterPro" id="IPR029028">
    <property type="entry name" value="Alpha/beta_knot_MTases"/>
</dbReference>
<dbReference type="GO" id="GO:0030488">
    <property type="term" value="P:tRNA methylation"/>
    <property type="evidence" value="ECO:0007669"/>
    <property type="project" value="InterPro"/>
</dbReference>
<keyword evidence="5" id="KW-0949">S-adenosyl-L-methionine</keyword>
<evidence type="ECO:0000256" key="10">
    <source>
        <dbReference type="ARBA" id="ARBA00093594"/>
    </source>
</evidence>
<reference evidence="14 15" key="1">
    <citation type="submission" date="2019-09" db="EMBL/GenBank/DDBJ databases">
        <title>Bird 10,000 Genomes (B10K) Project - Family phase.</title>
        <authorList>
            <person name="Zhang G."/>
        </authorList>
    </citation>
    <scope>NUCLEOTIDE SEQUENCE [LARGE SCALE GENOMIC DNA]</scope>
    <source>
        <strain evidence="14">B10K-DU-011-42</strain>
        <tissue evidence="14">Muscle</tissue>
    </source>
</reference>
<name>A0A7L2DUP6_ANTMN</name>
<dbReference type="OrthoDB" id="241340at2759"/>
<comment type="caution">
    <text evidence="14">The sequence shown here is derived from an EMBL/GenBank/DDBJ whole genome shotgun (WGS) entry which is preliminary data.</text>
</comment>
<evidence type="ECO:0000256" key="6">
    <source>
        <dbReference type="ARBA" id="ARBA00022884"/>
    </source>
</evidence>
<keyword evidence="7" id="KW-0007">Acetylation</keyword>
<dbReference type="EC" id="2.1.1.34" evidence="10"/>
<feature type="non-terminal residue" evidence="14">
    <location>
        <position position="1"/>
    </location>
</feature>
<comment type="catalytic activity">
    <reaction evidence="8">
        <text>guanosine(18) in tRNA + S-adenosyl-L-methionine = 2'-O-methylguanosine(18) in tRNA + S-adenosyl-L-homocysteine + H(+)</text>
        <dbReference type="Rhea" id="RHEA:20077"/>
        <dbReference type="Rhea" id="RHEA-COMP:10190"/>
        <dbReference type="Rhea" id="RHEA-COMP:10192"/>
        <dbReference type="ChEBI" id="CHEBI:15378"/>
        <dbReference type="ChEBI" id="CHEBI:57856"/>
        <dbReference type="ChEBI" id="CHEBI:59789"/>
        <dbReference type="ChEBI" id="CHEBI:74269"/>
        <dbReference type="ChEBI" id="CHEBI:74445"/>
        <dbReference type="EC" id="2.1.1.34"/>
    </reaction>
    <physiologicalReaction direction="left-to-right" evidence="8">
        <dbReference type="Rhea" id="RHEA:20078"/>
    </physiologicalReaction>
</comment>
<feature type="non-terminal residue" evidence="14">
    <location>
        <position position="219"/>
    </location>
</feature>
<evidence type="ECO:0000256" key="11">
    <source>
        <dbReference type="ARBA" id="ARBA00093636"/>
    </source>
</evidence>
<dbReference type="PANTHER" id="PTHR12029">
    <property type="entry name" value="RNA METHYLTRANSFERASE"/>
    <property type="match status" value="1"/>
</dbReference>
<dbReference type="InterPro" id="IPR029026">
    <property type="entry name" value="tRNA_m1G_MTases_N"/>
</dbReference>
<feature type="domain" description="tRNA/rRNA methyltransferase SpoU type" evidence="13">
    <location>
        <begin position="84"/>
        <end position="204"/>
    </location>
</feature>
<dbReference type="SUPFAM" id="SSF75217">
    <property type="entry name" value="alpha/beta knot"/>
    <property type="match status" value="1"/>
</dbReference>
<proteinExistence type="inferred from homology"/>
<keyword evidence="15" id="KW-1185">Reference proteome</keyword>
<dbReference type="InterPro" id="IPR044748">
    <property type="entry name" value="Trm3/TARBP1_C"/>
</dbReference>
<comment type="function">
    <text evidence="9">S-adenosyl-L-methionine-dependent 2'-O-ribose methyltransferase that catalyzes the formation of 2'-O-methylguanosine at position 18 (Gm18) in a subset of tRNA. Selectively mediates Gm18 methylation of tRNAGln-TTG/CTG and tRNASer-TGA/GCT. Gm18 modification can enhance the stability of modified tRNAs.</text>
</comment>
<dbReference type="GO" id="GO:0003723">
    <property type="term" value="F:RNA binding"/>
    <property type="evidence" value="ECO:0007669"/>
    <property type="project" value="UniProtKB-KW"/>
</dbReference>
<evidence type="ECO:0000256" key="1">
    <source>
        <dbReference type="ARBA" id="ARBA00007228"/>
    </source>
</evidence>